<dbReference type="EMBL" id="QYCY01000001">
    <property type="protein sequence ID" value="RLV80579.1"/>
    <property type="molecule type" value="Genomic_DNA"/>
</dbReference>
<dbReference type="InterPro" id="IPR036457">
    <property type="entry name" value="PPM-type-like_dom_sf"/>
</dbReference>
<evidence type="ECO:0000313" key="2">
    <source>
        <dbReference type="EMBL" id="RLV80579.1"/>
    </source>
</evidence>
<dbReference type="Proteomes" id="UP000281594">
    <property type="component" value="Unassembled WGS sequence"/>
</dbReference>
<dbReference type="Gene3D" id="3.60.40.10">
    <property type="entry name" value="PPM-type phosphatase domain"/>
    <property type="match status" value="1"/>
</dbReference>
<organism evidence="2 3">
    <name type="scientific">Streptomyces rapamycinicus (strain ATCC 29253 / DSM 41530 / NRRL 5491 / AYB-994)</name>
    <name type="common">Streptomyces hygroscopicus (strain ATCC 29253)</name>
    <dbReference type="NCBI Taxonomy" id="1343740"/>
    <lineage>
        <taxon>Bacteria</taxon>
        <taxon>Bacillati</taxon>
        <taxon>Actinomycetota</taxon>
        <taxon>Actinomycetes</taxon>
        <taxon>Kitasatosporales</taxon>
        <taxon>Streptomycetaceae</taxon>
        <taxon>Streptomyces</taxon>
        <taxon>Streptomyces violaceusniger group</taxon>
    </lineage>
</organism>
<dbReference type="AlphaFoldDB" id="A0A3L8RMD0"/>
<dbReference type="Pfam" id="PF07228">
    <property type="entry name" value="SpoIIE"/>
    <property type="match status" value="1"/>
</dbReference>
<comment type="caution">
    <text evidence="2">The sequence shown here is derived from an EMBL/GenBank/DDBJ whole genome shotgun (WGS) entry which is preliminary data.</text>
</comment>
<gene>
    <name evidence="2" type="ORF">D3C57_119380</name>
</gene>
<reference evidence="2 3" key="1">
    <citation type="journal article" date="2018" name="J. Biol. Chem.">
        <title>Discovery of the actinoplanic acid pathway in Streptomyces rapamycinicus reveals a genetically conserved synergism with rapamycin.</title>
        <authorList>
            <person name="Mrak P."/>
            <person name="Krastel P."/>
            <person name="Pivk Lukancic P."/>
            <person name="Tao J."/>
            <person name="Pistorius D."/>
            <person name="Moore C.M."/>
        </authorList>
    </citation>
    <scope>NUCLEOTIDE SEQUENCE [LARGE SCALE GENOMIC DNA]</scope>
    <source>
        <strain evidence="2 3">NRRL 5491</strain>
    </source>
</reference>
<accession>A0A3L8RMD0</accession>
<proteinExistence type="predicted"/>
<evidence type="ECO:0000259" key="1">
    <source>
        <dbReference type="Pfam" id="PF07228"/>
    </source>
</evidence>
<evidence type="ECO:0000313" key="3">
    <source>
        <dbReference type="Proteomes" id="UP000281594"/>
    </source>
</evidence>
<dbReference type="STRING" id="1343740.M271_24215"/>
<sequence length="114" mass="12302">MAGILEPAYNVAGDSFDYALNVNILHMAVIDAMGGLDADGLVEEHRAGEERVGENRLLDFVDHTGREGESVQEMVRDLSHALLRERGGVTTDDATLFLVEWCGGTADRLATAEA</sequence>
<dbReference type="InterPro" id="IPR001932">
    <property type="entry name" value="PPM-type_phosphatase-like_dom"/>
</dbReference>
<name>A0A3L8RMD0_STRRN</name>
<protein>
    <recommendedName>
        <fullName evidence="1">PPM-type phosphatase domain-containing protein</fullName>
    </recommendedName>
</protein>
<feature type="domain" description="PPM-type phosphatase" evidence="1">
    <location>
        <begin position="39"/>
        <end position="101"/>
    </location>
</feature>